<dbReference type="GeneID" id="93581157"/>
<reference evidence="3" key="1">
    <citation type="journal article" date="2017" name="Genome Biol.">
        <title>Comparative genomics reveals high biological diversity and specific adaptations in the industrially and medically important fungal genus Aspergillus.</title>
        <authorList>
            <person name="de Vries R.P."/>
            <person name="Riley R."/>
            <person name="Wiebenga A."/>
            <person name="Aguilar-Osorio G."/>
            <person name="Amillis S."/>
            <person name="Uchima C.A."/>
            <person name="Anderluh G."/>
            <person name="Asadollahi M."/>
            <person name="Askin M."/>
            <person name="Barry K."/>
            <person name="Battaglia E."/>
            <person name="Bayram O."/>
            <person name="Benocci T."/>
            <person name="Braus-Stromeyer S.A."/>
            <person name="Caldana C."/>
            <person name="Canovas D."/>
            <person name="Cerqueira G.C."/>
            <person name="Chen F."/>
            <person name="Chen W."/>
            <person name="Choi C."/>
            <person name="Clum A."/>
            <person name="Dos Santos R.A."/>
            <person name="Damasio A.R."/>
            <person name="Diallinas G."/>
            <person name="Emri T."/>
            <person name="Fekete E."/>
            <person name="Flipphi M."/>
            <person name="Freyberg S."/>
            <person name="Gallo A."/>
            <person name="Gournas C."/>
            <person name="Habgood R."/>
            <person name="Hainaut M."/>
            <person name="Harispe M.L."/>
            <person name="Henrissat B."/>
            <person name="Hilden K.S."/>
            <person name="Hope R."/>
            <person name="Hossain A."/>
            <person name="Karabika E."/>
            <person name="Karaffa L."/>
            <person name="Karanyi Z."/>
            <person name="Krasevec N."/>
            <person name="Kuo A."/>
            <person name="Kusch H."/>
            <person name="LaButti K."/>
            <person name="Lagendijk E.L."/>
            <person name="Lapidus A."/>
            <person name="Levasseur A."/>
            <person name="Lindquist E."/>
            <person name="Lipzen A."/>
            <person name="Logrieco A.F."/>
            <person name="MacCabe A."/>
            <person name="Maekelae M.R."/>
            <person name="Malavazi I."/>
            <person name="Melin P."/>
            <person name="Meyer V."/>
            <person name="Mielnichuk N."/>
            <person name="Miskei M."/>
            <person name="Molnar A.P."/>
            <person name="Mule G."/>
            <person name="Ngan C.Y."/>
            <person name="Orejas M."/>
            <person name="Orosz E."/>
            <person name="Ouedraogo J.P."/>
            <person name="Overkamp K.M."/>
            <person name="Park H.-S."/>
            <person name="Perrone G."/>
            <person name="Piumi F."/>
            <person name="Punt P.J."/>
            <person name="Ram A.F."/>
            <person name="Ramon A."/>
            <person name="Rauscher S."/>
            <person name="Record E."/>
            <person name="Riano-Pachon D.M."/>
            <person name="Robert V."/>
            <person name="Roehrig J."/>
            <person name="Ruller R."/>
            <person name="Salamov A."/>
            <person name="Salih N.S."/>
            <person name="Samson R.A."/>
            <person name="Sandor E."/>
            <person name="Sanguinetti M."/>
            <person name="Schuetze T."/>
            <person name="Sepcic K."/>
            <person name="Shelest E."/>
            <person name="Sherlock G."/>
            <person name="Sophianopoulou V."/>
            <person name="Squina F.M."/>
            <person name="Sun H."/>
            <person name="Susca A."/>
            <person name="Todd R.B."/>
            <person name="Tsang A."/>
            <person name="Unkles S.E."/>
            <person name="van de Wiele N."/>
            <person name="van Rossen-Uffink D."/>
            <person name="Oliveira J.V."/>
            <person name="Vesth T.C."/>
            <person name="Visser J."/>
            <person name="Yu J.-H."/>
            <person name="Zhou M."/>
            <person name="Andersen M.R."/>
            <person name="Archer D.B."/>
            <person name="Baker S.E."/>
            <person name="Benoit I."/>
            <person name="Brakhage A.A."/>
            <person name="Braus G.H."/>
            <person name="Fischer R."/>
            <person name="Frisvad J.C."/>
            <person name="Goldman G.H."/>
            <person name="Houbraken J."/>
            <person name="Oakley B."/>
            <person name="Pocsi I."/>
            <person name="Scazzocchio C."/>
            <person name="Seiboth B."/>
            <person name="vanKuyk P.A."/>
            <person name="Wortman J."/>
            <person name="Dyer P.S."/>
            <person name="Grigoriev I.V."/>
        </authorList>
    </citation>
    <scope>NUCLEOTIDE SEQUENCE [LARGE SCALE GENOMIC DNA]</scope>
    <source>
        <strain evidence="3">CBS 101740 / IMI 381727 / IBT 21946</strain>
    </source>
</reference>
<feature type="compositionally biased region" description="Basic and acidic residues" evidence="1">
    <location>
        <begin position="328"/>
        <end position="341"/>
    </location>
</feature>
<dbReference type="OrthoDB" id="4179617at2759"/>
<accession>A0A1L9U6U1</accession>
<feature type="compositionally biased region" description="Acidic residues" evidence="1">
    <location>
        <begin position="297"/>
        <end position="327"/>
    </location>
</feature>
<dbReference type="Proteomes" id="UP000184499">
    <property type="component" value="Unassembled WGS sequence"/>
</dbReference>
<proteinExistence type="predicted"/>
<dbReference type="AlphaFoldDB" id="A0A1L9U6U1"/>
<dbReference type="VEuPathDB" id="FungiDB:ASPBRDRAFT_661253"/>
<evidence type="ECO:0000256" key="1">
    <source>
        <dbReference type="SAM" id="MobiDB-lite"/>
    </source>
</evidence>
<name>A0A1L9U6U1_ASPBC</name>
<keyword evidence="3" id="KW-1185">Reference proteome</keyword>
<sequence>MSDKALLQSAFEMLVGGLEVLKILEVRSQRIDYLEHEIKDLKAEFLQIGYGPRRPKQITVRKLFLEQIEEIFSLSYEALDHDPWTKDKVIVAAHEDLLKTLDRYDQTFQISKYSEPVIRFRLHTIINFIYCQLIDNGMASTDSQKTFFQCKTELESIITFRGKRRTLTGISDYTLWYKEAADESCPLLILEAKKYEERRFFTQLLSYMGIIHQTRIREKKNDTVYGVVTNSNTFEFVCMRNKGRYSRLTYYWRAGRISQDSIVSLLARLMREAAMVSPNTSDAHVEGQQASAAVEAEIWEDVESGPMGDDDDDDDDEEEEEEEEEEDRWCRKLGERFEDAN</sequence>
<dbReference type="RefSeq" id="XP_067474601.1">
    <property type="nucleotide sequence ID" value="XM_067628669.1"/>
</dbReference>
<evidence type="ECO:0000313" key="2">
    <source>
        <dbReference type="EMBL" id="OJJ67352.1"/>
    </source>
</evidence>
<feature type="region of interest" description="Disordered" evidence="1">
    <location>
        <begin position="297"/>
        <end position="341"/>
    </location>
</feature>
<evidence type="ECO:0000313" key="3">
    <source>
        <dbReference type="Proteomes" id="UP000184499"/>
    </source>
</evidence>
<dbReference type="OMA" id="NNDSEWS"/>
<dbReference type="EMBL" id="KV878694">
    <property type="protein sequence ID" value="OJJ67352.1"/>
    <property type="molecule type" value="Genomic_DNA"/>
</dbReference>
<gene>
    <name evidence="2" type="ORF">ASPBRDRAFT_661253</name>
</gene>
<protein>
    <submittedName>
        <fullName evidence="2">Uncharacterized protein</fullName>
    </submittedName>
</protein>
<organism evidence="2 3">
    <name type="scientific">Aspergillus brasiliensis (strain CBS 101740 / IMI 381727 / IBT 21946)</name>
    <dbReference type="NCBI Taxonomy" id="767769"/>
    <lineage>
        <taxon>Eukaryota</taxon>
        <taxon>Fungi</taxon>
        <taxon>Dikarya</taxon>
        <taxon>Ascomycota</taxon>
        <taxon>Pezizomycotina</taxon>
        <taxon>Eurotiomycetes</taxon>
        <taxon>Eurotiomycetidae</taxon>
        <taxon>Eurotiales</taxon>
        <taxon>Aspergillaceae</taxon>
        <taxon>Aspergillus</taxon>
        <taxon>Aspergillus subgen. Circumdati</taxon>
    </lineage>
</organism>